<dbReference type="EMBL" id="BAABME010002301">
    <property type="protein sequence ID" value="GAA0154016.1"/>
    <property type="molecule type" value="Genomic_DNA"/>
</dbReference>
<dbReference type="Proteomes" id="UP001454036">
    <property type="component" value="Unassembled WGS sequence"/>
</dbReference>
<accession>A0AAV3PSG8</accession>
<proteinExistence type="predicted"/>
<keyword evidence="3" id="KW-1185">Reference proteome</keyword>
<dbReference type="AlphaFoldDB" id="A0AAV3PSG8"/>
<evidence type="ECO:0000256" key="1">
    <source>
        <dbReference type="SAM" id="MobiDB-lite"/>
    </source>
</evidence>
<comment type="caution">
    <text evidence="2">The sequence shown here is derived from an EMBL/GenBank/DDBJ whole genome shotgun (WGS) entry which is preliminary data.</text>
</comment>
<organism evidence="2 3">
    <name type="scientific">Lithospermum erythrorhizon</name>
    <name type="common">Purple gromwell</name>
    <name type="synonym">Lithospermum officinale var. erythrorhizon</name>
    <dbReference type="NCBI Taxonomy" id="34254"/>
    <lineage>
        <taxon>Eukaryota</taxon>
        <taxon>Viridiplantae</taxon>
        <taxon>Streptophyta</taxon>
        <taxon>Embryophyta</taxon>
        <taxon>Tracheophyta</taxon>
        <taxon>Spermatophyta</taxon>
        <taxon>Magnoliopsida</taxon>
        <taxon>eudicotyledons</taxon>
        <taxon>Gunneridae</taxon>
        <taxon>Pentapetalae</taxon>
        <taxon>asterids</taxon>
        <taxon>lamiids</taxon>
        <taxon>Boraginales</taxon>
        <taxon>Boraginaceae</taxon>
        <taxon>Boraginoideae</taxon>
        <taxon>Lithospermeae</taxon>
        <taxon>Lithospermum</taxon>
    </lineage>
</organism>
<reference evidence="2 3" key="1">
    <citation type="submission" date="2024-01" db="EMBL/GenBank/DDBJ databases">
        <title>The complete chloroplast genome sequence of Lithospermum erythrorhizon: insights into the phylogenetic relationship among Boraginaceae species and the maternal lineages of purple gromwells.</title>
        <authorList>
            <person name="Okada T."/>
            <person name="Watanabe K."/>
        </authorList>
    </citation>
    <scope>NUCLEOTIDE SEQUENCE [LARGE SCALE GENOMIC DNA]</scope>
</reference>
<sequence length="66" mass="7370">MVSYYGLIKEEREARKRQHQEEGSEVSEELEGDDDEHEEVPRSLGGSCGAGRHGPKEPRGANILPH</sequence>
<feature type="compositionally biased region" description="Acidic residues" evidence="1">
    <location>
        <begin position="23"/>
        <end position="38"/>
    </location>
</feature>
<feature type="region of interest" description="Disordered" evidence="1">
    <location>
        <begin position="1"/>
        <end position="66"/>
    </location>
</feature>
<protein>
    <submittedName>
        <fullName evidence="2">Uncharacterized protein</fullName>
    </submittedName>
</protein>
<name>A0AAV3PSG8_LITER</name>
<feature type="compositionally biased region" description="Basic and acidic residues" evidence="1">
    <location>
        <begin position="8"/>
        <end position="22"/>
    </location>
</feature>
<evidence type="ECO:0000313" key="2">
    <source>
        <dbReference type="EMBL" id="GAA0154016.1"/>
    </source>
</evidence>
<gene>
    <name evidence="2" type="ORF">LIER_12119</name>
</gene>
<evidence type="ECO:0000313" key="3">
    <source>
        <dbReference type="Proteomes" id="UP001454036"/>
    </source>
</evidence>